<dbReference type="SUPFAM" id="SSF63748">
    <property type="entry name" value="Tudor/PWWP/MBT"/>
    <property type="match status" value="5"/>
</dbReference>
<feature type="domain" description="Tudor" evidence="1">
    <location>
        <begin position="536"/>
        <end position="594"/>
    </location>
</feature>
<dbReference type="Gene3D" id="2.30.30.140">
    <property type="match status" value="5"/>
</dbReference>
<reference evidence="2 3" key="1">
    <citation type="journal article" date="2013" name="Proc. Natl. Acad. Sci. U.S.A.">
        <title>The king cobra genome reveals dynamic gene evolution and adaptation in the snake venom system.</title>
        <authorList>
            <person name="Vonk F.J."/>
            <person name="Casewell N.R."/>
            <person name="Henkel C.V."/>
            <person name="Heimberg A.M."/>
            <person name="Jansen H.J."/>
            <person name="McCleary R.J."/>
            <person name="Kerkkamp H.M."/>
            <person name="Vos R.A."/>
            <person name="Guerreiro I."/>
            <person name="Calvete J.J."/>
            <person name="Wuster W."/>
            <person name="Woods A.E."/>
            <person name="Logan J.M."/>
            <person name="Harrison R.A."/>
            <person name="Castoe T.A."/>
            <person name="de Koning A.P."/>
            <person name="Pollock D.D."/>
            <person name="Yandell M."/>
            <person name="Calderon D."/>
            <person name="Renjifo C."/>
            <person name="Currier R.B."/>
            <person name="Salgado D."/>
            <person name="Pla D."/>
            <person name="Sanz L."/>
            <person name="Hyder A.S."/>
            <person name="Ribeiro J.M."/>
            <person name="Arntzen J.W."/>
            <person name="van den Thillart G.E."/>
            <person name="Boetzer M."/>
            <person name="Pirovano W."/>
            <person name="Dirks R.P."/>
            <person name="Spaink H.P."/>
            <person name="Duboule D."/>
            <person name="McGlinn E."/>
            <person name="Kini R.M."/>
            <person name="Richardson M.K."/>
        </authorList>
    </citation>
    <scope>NUCLEOTIDE SEQUENCE</scope>
    <source>
        <tissue evidence="2">Blood</tissue>
    </source>
</reference>
<feature type="non-terminal residue" evidence="2">
    <location>
        <position position="1"/>
    </location>
</feature>
<dbReference type="PANTHER" id="PTHR22948">
    <property type="entry name" value="TUDOR DOMAIN CONTAINING PROTEIN"/>
    <property type="match status" value="1"/>
</dbReference>
<name>V8NPZ3_OPHHA</name>
<dbReference type="EMBL" id="AZIM01002375">
    <property type="protein sequence ID" value="ETE64140.1"/>
    <property type="molecule type" value="Genomic_DNA"/>
</dbReference>
<protein>
    <submittedName>
        <fullName evidence="2">Tudor domain-containing protein 6</fullName>
    </submittedName>
</protein>
<dbReference type="OrthoDB" id="9995375at2759"/>
<dbReference type="InterPro" id="IPR050621">
    <property type="entry name" value="Tudor_domain_containing"/>
</dbReference>
<dbReference type="InterPro" id="IPR047452">
    <property type="entry name" value="Tudor_TDRD15_rpt2"/>
</dbReference>
<sequence>MDSSSSTTFLDVDIKVTNVYYHRKEVLVKFQGQLNTECELDYHILQKEIQQVPKVKDPVAVGEFCLVKDSECGEWYRGKVIQKRHDTYDVHSMDNGKILAVHETHLASPIDELFQLPPKIVYGIFANVLPIEEKWTAKAFNYFSTLIGLQIKGYIQATLPNQMFLLHVPKIAADVVEFRIGKLVDVDTFCLIVEMLTEFPDERLCKQMPGLLQQKCTRPGTLICDAGIQPNIPPVLRNLQPSLSVSAVEKVKISVAVSPSKFYCQLLRQQIELDTLTKDMFSYYESLSRVKLPSCDNFGALCAAKQKGGQWQRGVIQQLLSDKVKIWFMDFGNYEAVSSEYILKLPPEFISVPMFSFPCALSCLSDQDEKERNAQLEELKETLLTQQSILAHIDMFNSKEHIYYVTLSKCALTQTSDNLSWENDVGPKYNTEISCTSGNVQNSKVNLAEEICNTTQQSSYSSNEKNTHLLCSPLTVPYKRAEMKRDSVCVAFAVYVLNPSNFWVQTNDFVDEFEALMKKVADVYDGDEGNDKILENPEPGRLCCARYSKDKYFYRAVIRQIIDNNVDVYFLDFGNTDTVPLFDVKILLPELQELPALAMCCKLANAFPIEDIWTKKETDFFKTIVVDKPITLHVIANENENYIVNVRCTIDSKETDVLRLMIEAGCAEYWEDGLFYRALASPMESSDFCPVYFVDYGNKQLVAKEELVPIPNSASELMFTPMQAIQCYLSDLKDTEIPSEIKAWFEKNYLEKELKAVIVSKESDGQFGNLSSFYVHRSEDENKIVQLAGELNRETLVKESEIEAELEKDDVVLANYEENLPTMPQECIIPGASCLIKNGPNENWNRVEVSEVLKDSSTLMLTFIDDEGLSAPLPISDVSKLKIIPEKLVTLPRLTYPCSLFGVIPADGKYWNDEAKLTIQEFLGRQGLTFQFKQPHCGLKLEVDVFFEQNNAADVLVASGCALYSKTASFGSARCDDLQLPNSRIIYDPLSIQKISEPQFAINKNKKGPQNSDLQLKCVNLKNLEMNSSKKLHGKKEDSQMTFLQRSKINYGSVHNCNEKLFNQCCNRDQLNQTYSTTISKASDKLLLDSKNAQIQIREEN</sequence>
<dbReference type="SMART" id="SM00333">
    <property type="entry name" value="TUDOR"/>
    <property type="match status" value="5"/>
</dbReference>
<feature type="domain" description="Tudor" evidence="1">
    <location>
        <begin position="58"/>
        <end position="116"/>
    </location>
</feature>
<comment type="caution">
    <text evidence="2">The sequence shown here is derived from an EMBL/GenBank/DDBJ whole genome shotgun (WGS) entry which is preliminary data.</text>
</comment>
<evidence type="ECO:0000313" key="2">
    <source>
        <dbReference type="EMBL" id="ETE64140.1"/>
    </source>
</evidence>
<dbReference type="InterPro" id="IPR002999">
    <property type="entry name" value="Tudor"/>
</dbReference>
<dbReference type="PANTHER" id="PTHR22948:SF7">
    <property type="entry name" value="TUDOR DOMAIN-CONTAINING PROTEIN 15"/>
    <property type="match status" value="1"/>
</dbReference>
<gene>
    <name evidence="2" type="primary">Tdrd6</name>
    <name evidence="2" type="ORF">L345_10091</name>
</gene>
<evidence type="ECO:0000259" key="1">
    <source>
        <dbReference type="PROSITE" id="PS50304"/>
    </source>
</evidence>
<accession>V8NPZ3</accession>
<dbReference type="InterPro" id="IPR047450">
    <property type="entry name" value="Tudor_TDRD15_rpt1"/>
</dbReference>
<evidence type="ECO:0000313" key="3">
    <source>
        <dbReference type="Proteomes" id="UP000018936"/>
    </source>
</evidence>
<dbReference type="PROSITE" id="PS50304">
    <property type="entry name" value="TUDOR"/>
    <property type="match status" value="4"/>
</dbReference>
<dbReference type="AlphaFoldDB" id="V8NPZ3"/>
<dbReference type="InterPro" id="IPR035437">
    <property type="entry name" value="SNase_OB-fold_sf"/>
</dbReference>
<dbReference type="Pfam" id="PF00567">
    <property type="entry name" value="TUDOR"/>
    <property type="match status" value="4"/>
</dbReference>
<dbReference type="CDD" id="cd20437">
    <property type="entry name" value="Tudor_TDRD15_rpt2"/>
    <property type="match status" value="1"/>
</dbReference>
<organism evidence="2 3">
    <name type="scientific">Ophiophagus hannah</name>
    <name type="common">King cobra</name>
    <name type="synonym">Naja hannah</name>
    <dbReference type="NCBI Taxonomy" id="8665"/>
    <lineage>
        <taxon>Eukaryota</taxon>
        <taxon>Metazoa</taxon>
        <taxon>Chordata</taxon>
        <taxon>Craniata</taxon>
        <taxon>Vertebrata</taxon>
        <taxon>Euteleostomi</taxon>
        <taxon>Lepidosauria</taxon>
        <taxon>Squamata</taxon>
        <taxon>Bifurcata</taxon>
        <taxon>Unidentata</taxon>
        <taxon>Episquamata</taxon>
        <taxon>Toxicofera</taxon>
        <taxon>Serpentes</taxon>
        <taxon>Colubroidea</taxon>
        <taxon>Elapidae</taxon>
        <taxon>Elapinae</taxon>
        <taxon>Ophiophagus</taxon>
    </lineage>
</organism>
<dbReference type="Proteomes" id="UP000018936">
    <property type="component" value="Unassembled WGS sequence"/>
</dbReference>
<feature type="domain" description="Tudor" evidence="1">
    <location>
        <begin position="295"/>
        <end position="352"/>
    </location>
</feature>
<feature type="domain" description="Tudor" evidence="1">
    <location>
        <begin position="659"/>
        <end position="717"/>
    </location>
</feature>
<dbReference type="CDD" id="cd20436">
    <property type="entry name" value="Tudor_TDRD15_rpt1"/>
    <property type="match status" value="1"/>
</dbReference>
<dbReference type="Gene3D" id="2.40.50.90">
    <property type="match status" value="5"/>
</dbReference>
<proteinExistence type="predicted"/>
<keyword evidence="3" id="KW-1185">Reference proteome</keyword>